<accession>A0A2N0U2B7</accession>
<dbReference type="OrthoDB" id="9770553at2"/>
<sequence>MKSEERKLVNARQKEFYDTKQKNAVTRLWSYFRNGALNRIKKDIGVERDIYELHKNWFGDLSQKKVLDLGCYAGNSLSFYLAQNSKEYLAIDLSPKGINNLSRRLEKIPGARAEVMDFLSEEFREETFDLIYAYGVLHHFKDVDELIAKLQEKLSKEGIIVSHDPLETSLPIKFIRSIYRPFQSDKAWEWPFSKKTYYKFEKAFEIKERRAVLGKAKWSAVMNFLPIPEGKRVNKAKAWHREDWKNSLKSDKEMFDCMHLSLLMMKKSQ</sequence>
<dbReference type="RefSeq" id="WP_079713510.1">
    <property type="nucleotide sequence ID" value="NZ_FUZC01000009.1"/>
</dbReference>
<protein>
    <submittedName>
        <fullName evidence="1">Methyltransferase</fullName>
    </submittedName>
</protein>
<organism evidence="1 2">
    <name type="scientific">Salegentibacter salinarum</name>
    <dbReference type="NCBI Taxonomy" id="447422"/>
    <lineage>
        <taxon>Bacteria</taxon>
        <taxon>Pseudomonadati</taxon>
        <taxon>Bacteroidota</taxon>
        <taxon>Flavobacteriia</taxon>
        <taxon>Flavobacteriales</taxon>
        <taxon>Flavobacteriaceae</taxon>
        <taxon>Salegentibacter</taxon>
    </lineage>
</organism>
<dbReference type="EMBL" id="LKTS01000002">
    <property type="protein sequence ID" value="PKD21153.1"/>
    <property type="molecule type" value="Genomic_DNA"/>
</dbReference>
<dbReference type="Proteomes" id="UP000232673">
    <property type="component" value="Unassembled WGS sequence"/>
</dbReference>
<dbReference type="GO" id="GO:0008168">
    <property type="term" value="F:methyltransferase activity"/>
    <property type="evidence" value="ECO:0007669"/>
    <property type="project" value="UniProtKB-KW"/>
</dbReference>
<evidence type="ECO:0000313" key="1">
    <source>
        <dbReference type="EMBL" id="PKD21153.1"/>
    </source>
</evidence>
<keyword evidence="2" id="KW-1185">Reference proteome</keyword>
<dbReference type="GO" id="GO:0032259">
    <property type="term" value="P:methylation"/>
    <property type="evidence" value="ECO:0007669"/>
    <property type="project" value="UniProtKB-KW"/>
</dbReference>
<dbReference type="PANTHER" id="PTHR43861">
    <property type="entry name" value="TRANS-ACONITATE 2-METHYLTRANSFERASE-RELATED"/>
    <property type="match status" value="1"/>
</dbReference>
<dbReference type="SUPFAM" id="SSF53335">
    <property type="entry name" value="S-adenosyl-L-methionine-dependent methyltransferases"/>
    <property type="match status" value="1"/>
</dbReference>
<dbReference type="AlphaFoldDB" id="A0A2N0U2B7"/>
<name>A0A2N0U2B7_9FLAO</name>
<comment type="caution">
    <text evidence="1">The sequence shown here is derived from an EMBL/GenBank/DDBJ whole genome shotgun (WGS) entry which is preliminary data.</text>
</comment>
<gene>
    <name evidence="1" type="ORF">APR41_12115</name>
</gene>
<evidence type="ECO:0000313" key="2">
    <source>
        <dbReference type="Proteomes" id="UP000232673"/>
    </source>
</evidence>
<dbReference type="STRING" id="447422.SAMN05660903_02470"/>
<reference evidence="1 2" key="1">
    <citation type="submission" date="2015-10" db="EMBL/GenBank/DDBJ databases">
        <title>Draft genome sequence of Salegentibacter salinarum KCTC 12975.</title>
        <authorList>
            <person name="Lin W."/>
            <person name="Zheng Q."/>
        </authorList>
    </citation>
    <scope>NUCLEOTIDE SEQUENCE [LARGE SCALE GENOMIC DNA]</scope>
    <source>
        <strain evidence="1 2">KCTC 12975</strain>
    </source>
</reference>
<dbReference type="InterPro" id="IPR029063">
    <property type="entry name" value="SAM-dependent_MTases_sf"/>
</dbReference>
<keyword evidence="1" id="KW-0808">Transferase</keyword>
<dbReference type="Pfam" id="PF13489">
    <property type="entry name" value="Methyltransf_23"/>
    <property type="match status" value="1"/>
</dbReference>
<proteinExistence type="predicted"/>
<keyword evidence="1" id="KW-0489">Methyltransferase</keyword>
<dbReference type="Gene3D" id="3.40.50.150">
    <property type="entry name" value="Vaccinia Virus protein VP39"/>
    <property type="match status" value="1"/>
</dbReference>
<dbReference type="CDD" id="cd02440">
    <property type="entry name" value="AdoMet_MTases"/>
    <property type="match status" value="1"/>
</dbReference>